<dbReference type="Proteomes" id="UP000184532">
    <property type="component" value="Unassembled WGS sequence"/>
</dbReference>
<dbReference type="EMBL" id="FQWL01000006">
    <property type="protein sequence ID" value="SHG95602.1"/>
    <property type="molecule type" value="Genomic_DNA"/>
</dbReference>
<protein>
    <recommendedName>
        <fullName evidence="1">3-keto-alpha-glucoside-1,2-lyase/3-keto-2-hydroxy-glucal hydratase domain-containing protein</fullName>
    </recommendedName>
</protein>
<dbReference type="GO" id="GO:0016787">
    <property type="term" value="F:hydrolase activity"/>
    <property type="evidence" value="ECO:0007669"/>
    <property type="project" value="InterPro"/>
</dbReference>
<sequence length="189" mass="21248">MNKSVVFLLAISTLILTSSCQNREILFQENTKDWVKEGDASWSFTDGALEGSITEGNGFVMTQKTYKDFELNLEFHPDSTINSGVFLRCKTLNIDAKDCHEINIWDLHPNQEFRTGSIVTKAVPLARVSTLNQWNTYRIRNQGDQISVWVNDTLTANHVDTSLVEGHIGLQAAGKGKIIFRNITLESLD</sequence>
<gene>
    <name evidence="2" type="ORF">SAMN04488116_3017</name>
</gene>
<feature type="domain" description="3-keto-alpha-glucoside-1,2-lyase/3-keto-2-hydroxy-glucal hydratase" evidence="1">
    <location>
        <begin position="29"/>
        <end position="185"/>
    </location>
</feature>
<accession>A0A1M5P1E1</accession>
<name>A0A1M5P1E1_9FLAO</name>
<evidence type="ECO:0000313" key="3">
    <source>
        <dbReference type="Proteomes" id="UP000184532"/>
    </source>
</evidence>
<dbReference type="Gene3D" id="2.60.120.560">
    <property type="entry name" value="Exo-inulinase, domain 1"/>
    <property type="match status" value="1"/>
</dbReference>
<keyword evidence="3" id="KW-1185">Reference proteome</keyword>
<reference evidence="3" key="1">
    <citation type="submission" date="2016-11" db="EMBL/GenBank/DDBJ databases">
        <authorList>
            <person name="Varghese N."/>
            <person name="Submissions S."/>
        </authorList>
    </citation>
    <scope>NUCLEOTIDE SEQUENCE [LARGE SCALE GENOMIC DNA]</scope>
    <source>
        <strain evidence="3">DSM 22638</strain>
    </source>
</reference>
<evidence type="ECO:0000259" key="1">
    <source>
        <dbReference type="Pfam" id="PF06439"/>
    </source>
</evidence>
<dbReference type="InterPro" id="IPR010496">
    <property type="entry name" value="AL/BT2_dom"/>
</dbReference>
<dbReference type="RefSeq" id="WP_073181287.1">
    <property type="nucleotide sequence ID" value="NZ_FQWL01000006.1"/>
</dbReference>
<dbReference type="PROSITE" id="PS51257">
    <property type="entry name" value="PROKAR_LIPOPROTEIN"/>
    <property type="match status" value="1"/>
</dbReference>
<evidence type="ECO:0000313" key="2">
    <source>
        <dbReference type="EMBL" id="SHG95602.1"/>
    </source>
</evidence>
<dbReference type="Pfam" id="PF06439">
    <property type="entry name" value="3keto-disac_hyd"/>
    <property type="match status" value="1"/>
</dbReference>
<dbReference type="OrthoDB" id="259356at2"/>
<proteinExistence type="predicted"/>
<dbReference type="STRING" id="570519.SAMN04488116_3017"/>
<dbReference type="AlphaFoldDB" id="A0A1M5P1E1"/>
<organism evidence="2 3">
    <name type="scientific">Flagellimonas flava</name>
    <dbReference type="NCBI Taxonomy" id="570519"/>
    <lineage>
        <taxon>Bacteria</taxon>
        <taxon>Pseudomonadati</taxon>
        <taxon>Bacteroidota</taxon>
        <taxon>Flavobacteriia</taxon>
        <taxon>Flavobacteriales</taxon>
        <taxon>Flavobacteriaceae</taxon>
        <taxon>Flagellimonas</taxon>
    </lineage>
</organism>